<evidence type="ECO:0000313" key="1">
    <source>
        <dbReference type="EMBL" id="KAH0542484.1"/>
    </source>
</evidence>
<reference evidence="1" key="1">
    <citation type="submission" date="2021-03" db="EMBL/GenBank/DDBJ databases">
        <title>Comparative genomics and phylogenomic investigation of the class Geoglossomycetes provide insights into ecological specialization and systematics.</title>
        <authorList>
            <person name="Melie T."/>
            <person name="Pirro S."/>
            <person name="Miller A.N."/>
            <person name="Quandt A."/>
        </authorList>
    </citation>
    <scope>NUCLEOTIDE SEQUENCE</scope>
    <source>
        <strain evidence="1">GBOQ0MN5Z8</strain>
    </source>
</reference>
<dbReference type="Pfam" id="PF11917">
    <property type="entry name" value="DUF3435"/>
    <property type="match status" value="1"/>
</dbReference>
<protein>
    <submittedName>
        <fullName evidence="1">Uncharacterized protein</fullName>
    </submittedName>
</protein>
<dbReference type="PANTHER" id="PTHR37535">
    <property type="entry name" value="FLUG DOMAIN PROTEIN"/>
    <property type="match status" value="1"/>
</dbReference>
<comment type="caution">
    <text evidence="1">The sequence shown here is derived from an EMBL/GenBank/DDBJ whole genome shotgun (WGS) entry which is preliminary data.</text>
</comment>
<organism evidence="1 2">
    <name type="scientific">Glutinoglossum americanum</name>
    <dbReference type="NCBI Taxonomy" id="1670608"/>
    <lineage>
        <taxon>Eukaryota</taxon>
        <taxon>Fungi</taxon>
        <taxon>Dikarya</taxon>
        <taxon>Ascomycota</taxon>
        <taxon>Pezizomycotina</taxon>
        <taxon>Geoglossomycetes</taxon>
        <taxon>Geoglossales</taxon>
        <taxon>Geoglossaceae</taxon>
        <taxon>Glutinoglossum</taxon>
    </lineage>
</organism>
<evidence type="ECO:0000313" key="2">
    <source>
        <dbReference type="Proteomes" id="UP000698800"/>
    </source>
</evidence>
<accession>A0A9P8I390</accession>
<proteinExistence type="predicted"/>
<dbReference type="Proteomes" id="UP000698800">
    <property type="component" value="Unassembled WGS sequence"/>
</dbReference>
<dbReference type="AlphaFoldDB" id="A0A9P8I390"/>
<dbReference type="PANTHER" id="PTHR37535:SF4">
    <property type="entry name" value="FLUG DOMAIN-CONTAINING PROTEIN"/>
    <property type="match status" value="1"/>
</dbReference>
<sequence>MALLLLISDYTATRPGALVGERPLLYNNIKLFLVQGQGLVPVIAMRLSLKHIKRSGGKSRKKEFTFYKGADLVICPIISFLALAFADDAFEANITTPTEIYNLVIPTRKTHIHLKWKTKWAECYGGHRVRARWATKQAEKEG</sequence>
<dbReference type="EMBL" id="JAGHQL010000053">
    <property type="protein sequence ID" value="KAH0542484.1"/>
    <property type="molecule type" value="Genomic_DNA"/>
</dbReference>
<keyword evidence="2" id="KW-1185">Reference proteome</keyword>
<dbReference type="InterPro" id="IPR021842">
    <property type="entry name" value="DUF3435"/>
</dbReference>
<dbReference type="OrthoDB" id="4485682at2759"/>
<gene>
    <name evidence="1" type="ORF">FGG08_003155</name>
</gene>
<name>A0A9P8I390_9PEZI</name>